<dbReference type="PANTHER" id="PTHR34355:SF1">
    <property type="entry name" value="JOSEPHIN-LIKE PROTEIN"/>
    <property type="match status" value="1"/>
</dbReference>
<dbReference type="PANTHER" id="PTHR34355">
    <property type="entry name" value="JOSEPHIN-LIKE PROTEIN"/>
    <property type="match status" value="1"/>
</dbReference>
<dbReference type="AlphaFoldDB" id="A0A444DKC7"/>
<proteinExistence type="predicted"/>
<name>A0A444DKC7_ENSVE</name>
<feature type="compositionally biased region" description="Polar residues" evidence="1">
    <location>
        <begin position="96"/>
        <end position="106"/>
    </location>
</feature>
<feature type="region of interest" description="Disordered" evidence="1">
    <location>
        <begin position="88"/>
        <end position="114"/>
    </location>
</feature>
<sequence>MSRCPPVVVPYLCSPGSRTLQCDRRMAFRPDNVSEKPTISLTSTIHSRDSKEKHSRWRGFPFRLLRSARVSAVRFFRLLDTKTSSALHRISRTRRQPPSNVYTDMTPQRFAPPGDSHLSEALEDCIKFLNSSSRRSC</sequence>
<reference evidence="2" key="1">
    <citation type="journal article" date="2018" name="Data Brief">
        <title>Genome sequence data from 17 accessions of Ensete ventricosum, a staple food crop for millions in Ethiopia.</title>
        <authorList>
            <person name="Yemataw Z."/>
            <person name="Muzemil S."/>
            <person name="Ambachew D."/>
            <person name="Tripathi L."/>
            <person name="Tesfaye K."/>
            <person name="Chala A."/>
            <person name="Farbos A."/>
            <person name="O'Neill P."/>
            <person name="Moore K."/>
            <person name="Grant M."/>
            <person name="Studholme D.J."/>
        </authorList>
    </citation>
    <scope>NUCLEOTIDE SEQUENCE [LARGE SCALE GENOMIC DNA]</scope>
    <source>
        <tissue evidence="2">Leaf</tissue>
    </source>
</reference>
<dbReference type="EMBL" id="KV875608">
    <property type="protein sequence ID" value="RZR71938.1"/>
    <property type="molecule type" value="Genomic_DNA"/>
</dbReference>
<dbReference type="Proteomes" id="UP000290560">
    <property type="component" value="Unassembled WGS sequence"/>
</dbReference>
<organism evidence="2">
    <name type="scientific">Ensete ventricosum</name>
    <name type="common">Abyssinian banana</name>
    <name type="synonym">Musa ensete</name>
    <dbReference type="NCBI Taxonomy" id="4639"/>
    <lineage>
        <taxon>Eukaryota</taxon>
        <taxon>Viridiplantae</taxon>
        <taxon>Streptophyta</taxon>
        <taxon>Embryophyta</taxon>
        <taxon>Tracheophyta</taxon>
        <taxon>Spermatophyta</taxon>
        <taxon>Magnoliopsida</taxon>
        <taxon>Liliopsida</taxon>
        <taxon>Zingiberales</taxon>
        <taxon>Musaceae</taxon>
        <taxon>Ensete</taxon>
    </lineage>
</organism>
<accession>A0A444DKC7</accession>
<evidence type="ECO:0000256" key="1">
    <source>
        <dbReference type="SAM" id="MobiDB-lite"/>
    </source>
</evidence>
<gene>
    <name evidence="2" type="ORF">BHM03_00008920</name>
</gene>
<evidence type="ECO:0000313" key="2">
    <source>
        <dbReference type="EMBL" id="RZR71938.1"/>
    </source>
</evidence>
<protein>
    <submittedName>
        <fullName evidence="2">Uncharacterized protein</fullName>
    </submittedName>
</protein>